<dbReference type="AlphaFoldDB" id="A0A6A4RR69"/>
<protein>
    <submittedName>
        <fullName evidence="2">Uncharacterized protein</fullName>
    </submittedName>
</protein>
<feature type="region of interest" description="Disordered" evidence="1">
    <location>
        <begin position="79"/>
        <end position="99"/>
    </location>
</feature>
<accession>A0A6A4RR69</accession>
<gene>
    <name evidence="2" type="ORF">F2P81_025877</name>
</gene>
<proteinExistence type="predicted"/>
<name>A0A6A4RR69_SCOMX</name>
<evidence type="ECO:0000313" key="2">
    <source>
        <dbReference type="EMBL" id="KAF0021870.1"/>
    </source>
</evidence>
<sequence length="99" mass="10833">MVPTRGKGKVKISRLSKCHLPCQNPDTARPFEANAHVPHTSSPSLSSDSSDSAVVFGKMFPSSSSSFYTGATLRRLFDASSDRAMSDRVTDQRFHRSTL</sequence>
<comment type="caution">
    <text evidence="2">The sequence shown here is derived from an EMBL/GenBank/DDBJ whole genome shotgun (WGS) entry which is preliminary data.</text>
</comment>
<dbReference type="EMBL" id="VEVO01001286">
    <property type="protein sequence ID" value="KAF0021870.1"/>
    <property type="molecule type" value="Genomic_DNA"/>
</dbReference>
<dbReference type="Proteomes" id="UP000438429">
    <property type="component" value="Unassembled WGS sequence"/>
</dbReference>
<reference evidence="2 3" key="1">
    <citation type="submission" date="2019-06" db="EMBL/GenBank/DDBJ databases">
        <title>Draft genomes of female and male turbot (Scophthalmus maximus).</title>
        <authorList>
            <person name="Xu H."/>
            <person name="Xu X.-W."/>
            <person name="Shao C."/>
            <person name="Chen S."/>
        </authorList>
    </citation>
    <scope>NUCLEOTIDE SEQUENCE [LARGE SCALE GENOMIC DNA]</scope>
    <source>
        <strain evidence="2">Ysfricsl-2016a</strain>
        <tissue evidence="2">Blood</tissue>
    </source>
</reference>
<feature type="region of interest" description="Disordered" evidence="1">
    <location>
        <begin position="25"/>
        <end position="51"/>
    </location>
</feature>
<organism evidence="2 3">
    <name type="scientific">Scophthalmus maximus</name>
    <name type="common">Turbot</name>
    <name type="synonym">Psetta maxima</name>
    <dbReference type="NCBI Taxonomy" id="52904"/>
    <lineage>
        <taxon>Eukaryota</taxon>
        <taxon>Metazoa</taxon>
        <taxon>Chordata</taxon>
        <taxon>Craniata</taxon>
        <taxon>Vertebrata</taxon>
        <taxon>Euteleostomi</taxon>
        <taxon>Actinopterygii</taxon>
        <taxon>Neopterygii</taxon>
        <taxon>Teleostei</taxon>
        <taxon>Neoteleostei</taxon>
        <taxon>Acanthomorphata</taxon>
        <taxon>Carangaria</taxon>
        <taxon>Pleuronectiformes</taxon>
        <taxon>Pleuronectoidei</taxon>
        <taxon>Scophthalmidae</taxon>
        <taxon>Scophthalmus</taxon>
    </lineage>
</organism>
<evidence type="ECO:0000313" key="3">
    <source>
        <dbReference type="Proteomes" id="UP000438429"/>
    </source>
</evidence>
<evidence type="ECO:0000256" key="1">
    <source>
        <dbReference type="SAM" id="MobiDB-lite"/>
    </source>
</evidence>
<feature type="compositionally biased region" description="Low complexity" evidence="1">
    <location>
        <begin position="41"/>
        <end position="51"/>
    </location>
</feature>